<dbReference type="HOGENOM" id="CLU_963164_0_0_1"/>
<keyword evidence="2" id="KW-1185">Reference proteome</keyword>
<dbReference type="GeneID" id="9378542"/>
<dbReference type="KEGG" id="cci:CC1G_14047"/>
<reference evidence="1 2" key="1">
    <citation type="journal article" date="2010" name="Proc. Natl. Acad. Sci. U.S.A.">
        <title>Insights into evolution of multicellular fungi from the assembled chromosomes of the mushroom Coprinopsis cinerea (Coprinus cinereus).</title>
        <authorList>
            <person name="Stajich J.E."/>
            <person name="Wilke S.K."/>
            <person name="Ahren D."/>
            <person name="Au C.H."/>
            <person name="Birren B.W."/>
            <person name="Borodovsky M."/>
            <person name="Burns C."/>
            <person name="Canback B."/>
            <person name="Casselton L.A."/>
            <person name="Cheng C.K."/>
            <person name="Deng J."/>
            <person name="Dietrich F.S."/>
            <person name="Fargo D.C."/>
            <person name="Farman M.L."/>
            <person name="Gathman A.C."/>
            <person name="Goldberg J."/>
            <person name="Guigo R."/>
            <person name="Hoegger P.J."/>
            <person name="Hooker J.B."/>
            <person name="Huggins A."/>
            <person name="James T.Y."/>
            <person name="Kamada T."/>
            <person name="Kilaru S."/>
            <person name="Kodira C."/>
            <person name="Kues U."/>
            <person name="Kupfer D."/>
            <person name="Kwan H.S."/>
            <person name="Lomsadze A."/>
            <person name="Li W."/>
            <person name="Lilly W.W."/>
            <person name="Ma L.J."/>
            <person name="Mackey A.J."/>
            <person name="Manning G."/>
            <person name="Martin F."/>
            <person name="Muraguchi H."/>
            <person name="Natvig D.O."/>
            <person name="Palmerini H."/>
            <person name="Ramesh M.A."/>
            <person name="Rehmeyer C.J."/>
            <person name="Roe B.A."/>
            <person name="Shenoy N."/>
            <person name="Stanke M."/>
            <person name="Ter-Hovhannisyan V."/>
            <person name="Tunlid A."/>
            <person name="Velagapudi R."/>
            <person name="Vision T.J."/>
            <person name="Zeng Q."/>
            <person name="Zolan M.E."/>
            <person name="Pukkila P.J."/>
        </authorList>
    </citation>
    <scope>NUCLEOTIDE SEQUENCE [LARGE SCALE GENOMIC DNA]</scope>
    <source>
        <strain evidence="2">Okayama-7 / 130 / ATCC MYA-4618 / FGSC 9003</strain>
    </source>
</reference>
<dbReference type="VEuPathDB" id="FungiDB:CC1G_14047"/>
<evidence type="ECO:0000313" key="2">
    <source>
        <dbReference type="Proteomes" id="UP000001861"/>
    </source>
</evidence>
<organism evidence="1 2">
    <name type="scientific">Coprinopsis cinerea (strain Okayama-7 / 130 / ATCC MYA-4618 / FGSC 9003)</name>
    <name type="common">Inky cap fungus</name>
    <name type="synonym">Hormographiella aspergillata</name>
    <dbReference type="NCBI Taxonomy" id="240176"/>
    <lineage>
        <taxon>Eukaryota</taxon>
        <taxon>Fungi</taxon>
        <taxon>Dikarya</taxon>
        <taxon>Basidiomycota</taxon>
        <taxon>Agaricomycotina</taxon>
        <taxon>Agaricomycetes</taxon>
        <taxon>Agaricomycetidae</taxon>
        <taxon>Agaricales</taxon>
        <taxon>Agaricineae</taxon>
        <taxon>Psathyrellaceae</taxon>
        <taxon>Coprinopsis</taxon>
    </lineage>
</organism>
<protein>
    <submittedName>
        <fullName evidence="1">Uncharacterized protein</fullName>
    </submittedName>
</protein>
<comment type="caution">
    <text evidence="1">The sequence shown here is derived from an EMBL/GenBank/DDBJ whole genome shotgun (WGS) entry which is preliminary data.</text>
</comment>
<dbReference type="Proteomes" id="UP000001861">
    <property type="component" value="Unassembled WGS sequence"/>
</dbReference>
<dbReference type="EMBL" id="AACS02000002">
    <property type="protein sequence ID" value="EFI28515.1"/>
    <property type="molecule type" value="Genomic_DNA"/>
</dbReference>
<sequence>MEQLSSFSRILHRAGQNEVHRRLEQVAQPFLEGVGFDMTMFIDFLEVVDGAVIGSLARAFFLLHLPAMNDEPALRFVTITVRAGMMDTAKARLSVQGYTEWEEESVLVTAVECVKQVAIGQKVADTNGGIRIRIVESRGHSLLPLAGSPSTYDTVAFTATHVYSISPTQFFSNVAIVSRYATLDDVGRTNPRFRVTMDNGHWDLHCGHECPAEWRKFRRSSGMGAFLWRQDVEDELQGYAPTWDGGEREVDKAWRALVEAREGIKEARVKFRLLAACDNPACIHYGDVM</sequence>
<dbReference type="AlphaFoldDB" id="D6RL23"/>
<name>D6RL23_COPC7</name>
<gene>
    <name evidence="1" type="ORF">CC1G_14047</name>
</gene>
<dbReference type="InParanoid" id="D6RL23"/>
<dbReference type="RefSeq" id="XP_002912009.1">
    <property type="nucleotide sequence ID" value="XM_002911963.1"/>
</dbReference>
<evidence type="ECO:0000313" key="1">
    <source>
        <dbReference type="EMBL" id="EFI28515.1"/>
    </source>
</evidence>
<accession>D6RL23</accession>
<proteinExistence type="predicted"/>